<comment type="subcellular location">
    <subcellularLocation>
        <location evidence="1">Cell membrane</location>
        <topology evidence="1">Multi-pass membrane protein</topology>
    </subcellularLocation>
</comment>
<dbReference type="PANTHER" id="PTHR30250">
    <property type="entry name" value="PST FAMILY PREDICTED COLANIC ACID TRANSPORTER"/>
    <property type="match status" value="1"/>
</dbReference>
<evidence type="ECO:0000256" key="1">
    <source>
        <dbReference type="ARBA" id="ARBA00004651"/>
    </source>
</evidence>
<feature type="transmembrane region" description="Helical" evidence="6">
    <location>
        <begin position="385"/>
        <end position="406"/>
    </location>
</feature>
<gene>
    <name evidence="7" type="ORF">AVDCRST_MAG53-3143</name>
</gene>
<feature type="transmembrane region" description="Helical" evidence="6">
    <location>
        <begin position="254"/>
        <end position="276"/>
    </location>
</feature>
<sequence length="484" mass="49969">MNLSQKVARNTALLVGGRLAVAGSGLVGTIVATRYLGVDGFGQLMIAVTFVALFGVLTDAGVWTIAAREIARRPEDEQSILATVSLIGLALSAATLLLLLGAMLAVYGGADRDAVRLGIVIVGAQLVISGPLGVSSAFMTAHQSAVPPALGGLLAGAGFLVALAVVVLADLGFAGVAAAYTVSAVLNAVVPVVAVMRIRSLRPRWESLLARELLRAALPQGFVLAITTIYIRVDTILLSVLATDRDVGFYGVSYRVLEFLLLVPIFASTTLFPELARAGAHSERLRMLVQGLFSAVVIAAIPMVCVFAGFAPEIVRIAGGAEYDPAADVLRLLVLAIAFSFPATVLFSALVATDQQLLLARAMLIVLAGNVALNVVLIGPLDAEGAALALVLSEVVSVTLAWRLFARVGRPPRLQSPARLAVATAACAATVVGVRLVVAEPANQPAVVVLLGSTMAAAVFCVAAVAVRAVPVEVTSAVAQLRRR</sequence>
<dbReference type="GO" id="GO:0005886">
    <property type="term" value="C:plasma membrane"/>
    <property type="evidence" value="ECO:0007669"/>
    <property type="project" value="UniProtKB-SubCell"/>
</dbReference>
<evidence type="ECO:0000313" key="7">
    <source>
        <dbReference type="EMBL" id="CAA9518627.1"/>
    </source>
</evidence>
<evidence type="ECO:0000256" key="2">
    <source>
        <dbReference type="ARBA" id="ARBA00022475"/>
    </source>
</evidence>
<feature type="transmembrane region" description="Helical" evidence="6">
    <location>
        <begin position="358"/>
        <end position="379"/>
    </location>
</feature>
<dbReference type="Pfam" id="PF01943">
    <property type="entry name" value="Polysacc_synt"/>
    <property type="match status" value="1"/>
</dbReference>
<feature type="transmembrane region" description="Helical" evidence="6">
    <location>
        <begin position="150"/>
        <end position="169"/>
    </location>
</feature>
<feature type="transmembrane region" description="Helical" evidence="6">
    <location>
        <begin position="44"/>
        <end position="67"/>
    </location>
</feature>
<dbReference type="EMBL" id="CADCVR010000097">
    <property type="protein sequence ID" value="CAA9518627.1"/>
    <property type="molecule type" value="Genomic_DNA"/>
</dbReference>
<keyword evidence="2" id="KW-1003">Cell membrane</keyword>
<feature type="transmembrane region" description="Helical" evidence="6">
    <location>
        <begin position="330"/>
        <end position="351"/>
    </location>
</feature>
<evidence type="ECO:0000256" key="3">
    <source>
        <dbReference type="ARBA" id="ARBA00022692"/>
    </source>
</evidence>
<feature type="transmembrane region" description="Helical" evidence="6">
    <location>
        <begin position="217"/>
        <end position="242"/>
    </location>
</feature>
<keyword evidence="3 6" id="KW-0812">Transmembrane</keyword>
<keyword evidence="5 6" id="KW-0472">Membrane</keyword>
<keyword evidence="4 6" id="KW-1133">Transmembrane helix</keyword>
<feature type="transmembrane region" description="Helical" evidence="6">
    <location>
        <begin position="288"/>
        <end position="310"/>
    </location>
</feature>
<feature type="transmembrane region" description="Helical" evidence="6">
    <location>
        <begin position="12"/>
        <end position="32"/>
    </location>
</feature>
<name>A0A6J4TBW5_9ACTN</name>
<feature type="transmembrane region" description="Helical" evidence="6">
    <location>
        <begin position="418"/>
        <end position="438"/>
    </location>
</feature>
<proteinExistence type="predicted"/>
<dbReference type="CDD" id="cd13128">
    <property type="entry name" value="MATE_Wzx_like"/>
    <property type="match status" value="1"/>
</dbReference>
<dbReference type="InterPro" id="IPR050833">
    <property type="entry name" value="Poly_Biosynth_Transport"/>
</dbReference>
<feature type="transmembrane region" description="Helical" evidence="6">
    <location>
        <begin position="175"/>
        <end position="196"/>
    </location>
</feature>
<evidence type="ECO:0000256" key="5">
    <source>
        <dbReference type="ARBA" id="ARBA00023136"/>
    </source>
</evidence>
<evidence type="ECO:0000256" key="6">
    <source>
        <dbReference type="SAM" id="Phobius"/>
    </source>
</evidence>
<dbReference type="InterPro" id="IPR002797">
    <property type="entry name" value="Polysacc_synth"/>
</dbReference>
<evidence type="ECO:0000256" key="4">
    <source>
        <dbReference type="ARBA" id="ARBA00022989"/>
    </source>
</evidence>
<dbReference type="PANTHER" id="PTHR30250:SF11">
    <property type="entry name" value="O-ANTIGEN TRANSPORTER-RELATED"/>
    <property type="match status" value="1"/>
</dbReference>
<reference evidence="7" key="1">
    <citation type="submission" date="2020-02" db="EMBL/GenBank/DDBJ databases">
        <authorList>
            <person name="Meier V. D."/>
        </authorList>
    </citation>
    <scope>NUCLEOTIDE SEQUENCE</scope>
    <source>
        <strain evidence="7">AVDCRST_MAG53</strain>
    </source>
</reference>
<organism evidence="7">
    <name type="scientific">uncultured Solirubrobacteraceae bacterium</name>
    <dbReference type="NCBI Taxonomy" id="1162706"/>
    <lineage>
        <taxon>Bacteria</taxon>
        <taxon>Bacillati</taxon>
        <taxon>Actinomycetota</taxon>
        <taxon>Thermoleophilia</taxon>
        <taxon>Solirubrobacterales</taxon>
        <taxon>Solirubrobacteraceae</taxon>
        <taxon>environmental samples</taxon>
    </lineage>
</organism>
<feature type="transmembrane region" description="Helical" evidence="6">
    <location>
        <begin position="79"/>
        <end position="108"/>
    </location>
</feature>
<accession>A0A6J4TBW5</accession>
<feature type="transmembrane region" description="Helical" evidence="6">
    <location>
        <begin position="114"/>
        <end position="138"/>
    </location>
</feature>
<protein>
    <submittedName>
        <fullName evidence="7">Uncharacterized protein</fullName>
    </submittedName>
</protein>
<feature type="transmembrane region" description="Helical" evidence="6">
    <location>
        <begin position="444"/>
        <end position="467"/>
    </location>
</feature>
<dbReference type="AlphaFoldDB" id="A0A6J4TBW5"/>